<sequence>MSDELEAILRSVASGEISPEAAMKAIDEQKVKPATPPAPVPAPEPAAPASPSTSSTTAATGRPASGGPVFGTPPSRHAGGTPPISGTIGTVRVLGSYRAVQVVADPSVAQLYVTGPHRISQEGTTLVVSGTGPLDEPGPANRSGNLPGGFSFSDLPKTLTWARSWKEHQLLVRVNPELLVELEATGAEVKLNGLVGGLRVRVVASSLKAENLRGQLDLEAMSSSVKLSTVPLGESRIYVESSSARITLREGSDLRISGTNRMGRLQLPDRPVSTLPLEDQTTEAVVGSGRDLLKVEAVMSSVTVGAQVWDEVPS</sequence>
<protein>
    <recommendedName>
        <fullName evidence="4">Adhesin domain-containing protein</fullName>
    </recommendedName>
</protein>
<evidence type="ECO:0000313" key="2">
    <source>
        <dbReference type="EMBL" id="MDP9825878.1"/>
    </source>
</evidence>
<comment type="caution">
    <text evidence="2">The sequence shown here is derived from an EMBL/GenBank/DDBJ whole genome shotgun (WGS) entry which is preliminary data.</text>
</comment>
<evidence type="ECO:0000256" key="1">
    <source>
        <dbReference type="SAM" id="MobiDB-lite"/>
    </source>
</evidence>
<feature type="region of interest" description="Disordered" evidence="1">
    <location>
        <begin position="1"/>
        <end position="84"/>
    </location>
</feature>
<evidence type="ECO:0000313" key="3">
    <source>
        <dbReference type="Proteomes" id="UP001235712"/>
    </source>
</evidence>
<feature type="compositionally biased region" description="Low complexity" evidence="1">
    <location>
        <begin position="49"/>
        <end position="67"/>
    </location>
</feature>
<dbReference type="RefSeq" id="WP_307240105.1">
    <property type="nucleotide sequence ID" value="NZ_JAUSQZ010000001.1"/>
</dbReference>
<proteinExistence type="predicted"/>
<reference evidence="2 3" key="1">
    <citation type="submission" date="2023-07" db="EMBL/GenBank/DDBJ databases">
        <title>Sequencing the genomes of 1000 actinobacteria strains.</title>
        <authorList>
            <person name="Klenk H.-P."/>
        </authorList>
    </citation>
    <scope>NUCLEOTIDE SEQUENCE [LARGE SCALE GENOMIC DNA]</scope>
    <source>
        <strain evidence="2 3">DSM 44388</strain>
    </source>
</reference>
<dbReference type="EMBL" id="JAUSQZ010000001">
    <property type="protein sequence ID" value="MDP9825878.1"/>
    <property type="molecule type" value="Genomic_DNA"/>
</dbReference>
<organism evidence="2 3">
    <name type="scientific">Kineosporia succinea</name>
    <dbReference type="NCBI Taxonomy" id="84632"/>
    <lineage>
        <taxon>Bacteria</taxon>
        <taxon>Bacillati</taxon>
        <taxon>Actinomycetota</taxon>
        <taxon>Actinomycetes</taxon>
        <taxon>Kineosporiales</taxon>
        <taxon>Kineosporiaceae</taxon>
        <taxon>Kineosporia</taxon>
    </lineage>
</organism>
<name>A0ABT9NZL8_9ACTN</name>
<dbReference type="Proteomes" id="UP001235712">
    <property type="component" value="Unassembled WGS sequence"/>
</dbReference>
<evidence type="ECO:0008006" key="4">
    <source>
        <dbReference type="Google" id="ProtNLM"/>
    </source>
</evidence>
<keyword evidence="3" id="KW-1185">Reference proteome</keyword>
<accession>A0ABT9NZL8</accession>
<feature type="compositionally biased region" description="Pro residues" evidence="1">
    <location>
        <begin position="34"/>
        <end position="48"/>
    </location>
</feature>
<gene>
    <name evidence="2" type="ORF">J2S57_001627</name>
</gene>